<sequence>MSQEHAATMGGHAVDGCGEFMPSSTANSAVPTSLKCAACSCHRNFHYCEPEESFLPSNTVAALEYQPHHRHQPSPPPSLPNRSRINSLSPLPISSSYYLQHRTCCCS</sequence>
<dbReference type="GO" id="GO:0008270">
    <property type="term" value="F:zinc ion binding"/>
    <property type="evidence" value="ECO:0007669"/>
    <property type="project" value="UniProtKB-KW"/>
</dbReference>
<dbReference type="InterPro" id="IPR006456">
    <property type="entry name" value="ZF_HD_homeobox_Cys/His_dimer"/>
</dbReference>
<dbReference type="PANTHER" id="PTHR31948:SF72">
    <property type="entry name" value="ZINC-FINGER HOMEODOMAIN PROTEIN 10"/>
    <property type="match status" value="1"/>
</dbReference>
<dbReference type="GO" id="GO:0003677">
    <property type="term" value="F:DNA binding"/>
    <property type="evidence" value="ECO:0007669"/>
    <property type="project" value="UniProtKB-KW"/>
</dbReference>
<evidence type="ECO:0000256" key="1">
    <source>
        <dbReference type="ARBA" id="ARBA00022723"/>
    </source>
</evidence>
<evidence type="ECO:0000313" key="7">
    <source>
        <dbReference type="Proteomes" id="UP001604336"/>
    </source>
</evidence>
<evidence type="ECO:0000256" key="3">
    <source>
        <dbReference type="ARBA" id="ARBA00022833"/>
    </source>
</evidence>
<protein>
    <submittedName>
        <fullName evidence="6">Zinc-finger homeodomain protein 8</fullName>
    </submittedName>
</protein>
<evidence type="ECO:0000259" key="5">
    <source>
        <dbReference type="PROSITE" id="PS51523"/>
    </source>
</evidence>
<feature type="domain" description="ZF-HD dimerization-type" evidence="5">
    <location>
        <begin position="1"/>
        <end position="49"/>
    </location>
</feature>
<accession>A0ABD1SX40</accession>
<keyword evidence="2 6" id="KW-0863">Zinc-finger</keyword>
<gene>
    <name evidence="6" type="ORF">Adt_20657</name>
</gene>
<keyword evidence="7" id="KW-1185">Reference proteome</keyword>
<organism evidence="6 7">
    <name type="scientific">Abeliophyllum distichum</name>
    <dbReference type="NCBI Taxonomy" id="126358"/>
    <lineage>
        <taxon>Eukaryota</taxon>
        <taxon>Viridiplantae</taxon>
        <taxon>Streptophyta</taxon>
        <taxon>Embryophyta</taxon>
        <taxon>Tracheophyta</taxon>
        <taxon>Spermatophyta</taxon>
        <taxon>Magnoliopsida</taxon>
        <taxon>eudicotyledons</taxon>
        <taxon>Gunneridae</taxon>
        <taxon>Pentapetalae</taxon>
        <taxon>asterids</taxon>
        <taxon>lamiids</taxon>
        <taxon>Lamiales</taxon>
        <taxon>Oleaceae</taxon>
        <taxon>Forsythieae</taxon>
        <taxon>Abeliophyllum</taxon>
    </lineage>
</organism>
<reference evidence="7" key="1">
    <citation type="submission" date="2024-07" db="EMBL/GenBank/DDBJ databases">
        <title>Two chromosome-level genome assemblies of Korean endemic species Abeliophyllum distichum and Forsythia ovata (Oleaceae).</title>
        <authorList>
            <person name="Jang H."/>
        </authorList>
    </citation>
    <scope>NUCLEOTIDE SEQUENCE [LARGE SCALE GENOMIC DNA]</scope>
</reference>
<dbReference type="PANTHER" id="PTHR31948">
    <property type="entry name" value="ZINC-FINGER HOMEODOMAIN PROTEIN 2"/>
    <property type="match status" value="1"/>
</dbReference>
<evidence type="ECO:0000313" key="6">
    <source>
        <dbReference type="EMBL" id="KAL2505036.1"/>
    </source>
</evidence>
<keyword evidence="1" id="KW-0479">Metal-binding</keyword>
<name>A0ABD1SX40_9LAMI</name>
<dbReference type="NCBIfam" id="TIGR01566">
    <property type="entry name" value="ZF_HD_prot_N"/>
    <property type="match status" value="1"/>
</dbReference>
<feature type="region of interest" description="Disordered" evidence="4">
    <location>
        <begin position="65"/>
        <end position="87"/>
    </location>
</feature>
<dbReference type="Pfam" id="PF04770">
    <property type="entry name" value="ZF-HD_dimer"/>
    <property type="match status" value="1"/>
</dbReference>
<evidence type="ECO:0000256" key="2">
    <source>
        <dbReference type="ARBA" id="ARBA00022771"/>
    </source>
</evidence>
<comment type="caution">
    <text evidence="6">The sequence shown here is derived from an EMBL/GenBank/DDBJ whole genome shotgun (WGS) entry which is preliminary data.</text>
</comment>
<dbReference type="Proteomes" id="UP001604336">
    <property type="component" value="Unassembled WGS sequence"/>
</dbReference>
<dbReference type="EMBL" id="JBFOLK010000006">
    <property type="protein sequence ID" value="KAL2505036.1"/>
    <property type="molecule type" value="Genomic_DNA"/>
</dbReference>
<dbReference type="AlphaFoldDB" id="A0ABD1SX40"/>
<keyword evidence="6" id="KW-0238">DNA-binding</keyword>
<keyword evidence="6" id="KW-0371">Homeobox</keyword>
<evidence type="ECO:0000256" key="4">
    <source>
        <dbReference type="SAM" id="MobiDB-lite"/>
    </source>
</evidence>
<keyword evidence="3" id="KW-0862">Zinc</keyword>
<dbReference type="PROSITE" id="PS51523">
    <property type="entry name" value="ZF_HD_DIMER"/>
    <property type="match status" value="1"/>
</dbReference>
<proteinExistence type="predicted"/>